<organism evidence="2 3">
    <name type="scientific">Chara braunii</name>
    <name type="common">Braun's stonewort</name>
    <dbReference type="NCBI Taxonomy" id="69332"/>
    <lineage>
        <taxon>Eukaryota</taxon>
        <taxon>Viridiplantae</taxon>
        <taxon>Streptophyta</taxon>
        <taxon>Charophyceae</taxon>
        <taxon>Charales</taxon>
        <taxon>Characeae</taxon>
        <taxon>Chara</taxon>
    </lineage>
</organism>
<dbReference type="Proteomes" id="UP000265515">
    <property type="component" value="Unassembled WGS sequence"/>
</dbReference>
<comment type="caution">
    <text evidence="2">The sequence shown here is derived from an EMBL/GenBank/DDBJ whole genome shotgun (WGS) entry which is preliminary data.</text>
</comment>
<protein>
    <submittedName>
        <fullName evidence="2">Uncharacterized protein</fullName>
    </submittedName>
</protein>
<feature type="compositionally biased region" description="Basic residues" evidence="1">
    <location>
        <begin position="626"/>
        <end position="641"/>
    </location>
</feature>
<feature type="compositionally biased region" description="Polar residues" evidence="1">
    <location>
        <begin position="516"/>
        <end position="536"/>
    </location>
</feature>
<name>A0A388LFP0_CHABU</name>
<keyword evidence="3" id="KW-1185">Reference proteome</keyword>
<accession>A0A388LFP0</accession>
<reference evidence="2 3" key="1">
    <citation type="journal article" date="2018" name="Cell">
        <title>The Chara Genome: Secondary Complexity and Implications for Plant Terrestrialization.</title>
        <authorList>
            <person name="Nishiyama T."/>
            <person name="Sakayama H."/>
            <person name="Vries J.D."/>
            <person name="Buschmann H."/>
            <person name="Saint-Marcoux D."/>
            <person name="Ullrich K.K."/>
            <person name="Haas F.B."/>
            <person name="Vanderstraeten L."/>
            <person name="Becker D."/>
            <person name="Lang D."/>
            <person name="Vosolsobe S."/>
            <person name="Rombauts S."/>
            <person name="Wilhelmsson P.K.I."/>
            <person name="Janitza P."/>
            <person name="Kern R."/>
            <person name="Heyl A."/>
            <person name="Rumpler F."/>
            <person name="Villalobos L.I.A.C."/>
            <person name="Clay J.M."/>
            <person name="Skokan R."/>
            <person name="Toyoda A."/>
            <person name="Suzuki Y."/>
            <person name="Kagoshima H."/>
            <person name="Schijlen E."/>
            <person name="Tajeshwar N."/>
            <person name="Catarino B."/>
            <person name="Hetherington A.J."/>
            <person name="Saltykova A."/>
            <person name="Bonnot C."/>
            <person name="Breuninger H."/>
            <person name="Symeonidi A."/>
            <person name="Radhakrishnan G.V."/>
            <person name="Van Nieuwerburgh F."/>
            <person name="Deforce D."/>
            <person name="Chang C."/>
            <person name="Karol K.G."/>
            <person name="Hedrich R."/>
            <person name="Ulvskov P."/>
            <person name="Glockner G."/>
            <person name="Delwiche C.F."/>
            <person name="Petrasek J."/>
            <person name="Van de Peer Y."/>
            <person name="Friml J."/>
            <person name="Beilby M."/>
            <person name="Dolan L."/>
            <person name="Kohara Y."/>
            <person name="Sugano S."/>
            <person name="Fujiyama A."/>
            <person name="Delaux P.-M."/>
            <person name="Quint M."/>
            <person name="TheiBen G."/>
            <person name="Hagemann M."/>
            <person name="Harholt J."/>
            <person name="Dunand C."/>
            <person name="Zachgo S."/>
            <person name="Langdale J."/>
            <person name="Maumus F."/>
            <person name="Straeten D.V.D."/>
            <person name="Gould S.B."/>
            <person name="Rensing S.A."/>
        </authorList>
    </citation>
    <scope>NUCLEOTIDE SEQUENCE [LARGE SCALE GENOMIC DNA]</scope>
    <source>
        <strain evidence="2 3">S276</strain>
    </source>
</reference>
<sequence>MMRLFNYIVSKSENREAKEWKDGNFFDYEKEEERFGAKAAEWDEERDRIPLEYARRVPKRLGGEQEEKGLKGAGLKATRALYRDAPFHFKYFVYHAIRRVDLLIDELRRLKNAALNLSWEKKQRWSTLLPVNMRPKELLPAADEIVTAATNFNCKAAILDLANPKECFAWSPTDFDALHKTMTKLCGDNWILIDFAPRKQHKIVIKQLYNWDNAEVIPETWKHYIRVGTAVSKYGNWQVDYKDMMAVVVHAEGGELKKVTRAPKLEAELVELNVEEEHFKRCTARHSGKEENEREVGAFAMFMARCKQLKFTTNQAMQTYDEYSNIAKTNDAWNPIESNEETETSDLEIEDRMKRNREGMESVRACSVPKDNQEEGCTKSGGVSSPTRDVTDRASSIEQMQTDSLTLIQALENILIHDNRQGFQRRTPSRENTDNEMLADADEDDLMVPNALPKLMPGDDIPDRIVQFGGQSTTHFATSVVEAMSQTAIKIMEVDKGTRNIDKDPSNVASYGPPLITQTENESASQTESLTPSTNMAVGDEMQEGGYADRASEVQKDSDEMMKVLEEVEKEAKRKLEGSTTSQTVINCISYNDEGLDVHAEGSDDNEDARKNVDEQKGVDDEGRPARRSTRKIKRKHPINV</sequence>
<feature type="compositionally biased region" description="Basic and acidic residues" evidence="1">
    <location>
        <begin position="596"/>
        <end position="625"/>
    </location>
</feature>
<feature type="region of interest" description="Disordered" evidence="1">
    <location>
        <begin position="500"/>
        <end position="538"/>
    </location>
</feature>
<feature type="region of interest" description="Disordered" evidence="1">
    <location>
        <begin position="596"/>
        <end position="641"/>
    </location>
</feature>
<evidence type="ECO:0000256" key="1">
    <source>
        <dbReference type="SAM" id="MobiDB-lite"/>
    </source>
</evidence>
<dbReference type="AlphaFoldDB" id="A0A388LFP0"/>
<dbReference type="EMBL" id="BFEA01000365">
    <property type="protein sequence ID" value="GBG81124.1"/>
    <property type="molecule type" value="Genomic_DNA"/>
</dbReference>
<proteinExistence type="predicted"/>
<evidence type="ECO:0000313" key="2">
    <source>
        <dbReference type="EMBL" id="GBG81124.1"/>
    </source>
</evidence>
<feature type="region of interest" description="Disordered" evidence="1">
    <location>
        <begin position="368"/>
        <end position="389"/>
    </location>
</feature>
<dbReference type="Gramene" id="GBG81124">
    <property type="protein sequence ID" value="GBG81124"/>
    <property type="gene ID" value="CBR_g31800"/>
</dbReference>
<gene>
    <name evidence="2" type="ORF">CBR_g31800</name>
</gene>
<evidence type="ECO:0000313" key="3">
    <source>
        <dbReference type="Proteomes" id="UP000265515"/>
    </source>
</evidence>